<organism evidence="3 4">
    <name type="scientific">Acidihalobacter yilgarnensis</name>
    <dbReference type="NCBI Taxonomy" id="2819280"/>
    <lineage>
        <taxon>Bacteria</taxon>
        <taxon>Pseudomonadati</taxon>
        <taxon>Pseudomonadota</taxon>
        <taxon>Gammaproteobacteria</taxon>
        <taxon>Chromatiales</taxon>
        <taxon>Ectothiorhodospiraceae</taxon>
        <taxon>Acidihalobacter</taxon>
    </lineage>
</organism>
<proteinExistence type="predicted"/>
<feature type="domain" description="PIN" evidence="1">
    <location>
        <begin position="5"/>
        <end position="110"/>
    </location>
</feature>
<evidence type="ECO:0000313" key="3">
    <source>
        <dbReference type="EMBL" id="AOU99326.1"/>
    </source>
</evidence>
<protein>
    <submittedName>
        <fullName evidence="3">PIN domain-containing protein</fullName>
    </submittedName>
</protein>
<evidence type="ECO:0000259" key="2">
    <source>
        <dbReference type="Pfam" id="PF26343"/>
    </source>
</evidence>
<accession>A0A1D8IS81</accession>
<gene>
    <name evidence="3" type="ORF">BI364_16565</name>
</gene>
<keyword evidence="4" id="KW-1185">Reference proteome</keyword>
<evidence type="ECO:0000259" key="1">
    <source>
        <dbReference type="Pfam" id="PF13470"/>
    </source>
</evidence>
<dbReference type="Pfam" id="PF13470">
    <property type="entry name" value="PIN_3"/>
    <property type="match status" value="1"/>
</dbReference>
<name>A0A1D8IS81_9GAMM</name>
<dbReference type="InterPro" id="IPR002716">
    <property type="entry name" value="PIN_dom"/>
</dbReference>
<dbReference type="AlphaFoldDB" id="A0A1D8IS81"/>
<dbReference type="Proteomes" id="UP000095401">
    <property type="component" value="Chromosome"/>
</dbReference>
<reference evidence="4" key="1">
    <citation type="submission" date="2016-09" db="EMBL/GenBank/DDBJ databases">
        <title>Acidihalobacter prosperus F5.</title>
        <authorList>
            <person name="Khaleque H.N."/>
            <person name="Ramsay J.P."/>
            <person name="Kaksonen A.H."/>
            <person name="Boxall N.J."/>
            <person name="Watkin E.L.J."/>
        </authorList>
    </citation>
    <scope>NUCLEOTIDE SEQUENCE [LARGE SCALE GENOMIC DNA]</scope>
    <source>
        <strain evidence="4">F5</strain>
    </source>
</reference>
<sequence>MRFIVVYDACVLYPAPLRDLLIRLAVTGLFAAKWTDQIHDEWIRNLVARRPELKKQMFRIRELMDDAVEDCLVTGYESLVDGLDLPDPDDRHVLAAAIRAGAQLIVTCNLRDFPADKLEPYGIEAVHPDQFIVEQMDLHEGAVIEAVKQQRASLKNPPKSVDDHLDTLSAQGLVVTADRLKEYRSLI</sequence>
<feature type="domain" description="VapC50 C-terminal" evidence="2">
    <location>
        <begin position="128"/>
        <end position="181"/>
    </location>
</feature>
<dbReference type="Pfam" id="PF26343">
    <property type="entry name" value="VapC50_C"/>
    <property type="match status" value="1"/>
</dbReference>
<dbReference type="EMBL" id="CP017415">
    <property type="protein sequence ID" value="AOU99326.1"/>
    <property type="molecule type" value="Genomic_DNA"/>
</dbReference>
<dbReference type="KEGG" id="aprs:BI364_16565"/>
<evidence type="ECO:0000313" key="4">
    <source>
        <dbReference type="Proteomes" id="UP000095401"/>
    </source>
</evidence>
<dbReference type="RefSeq" id="WP_070079675.1">
    <property type="nucleotide sequence ID" value="NZ_CP017415.1"/>
</dbReference>
<dbReference type="InterPro" id="IPR058652">
    <property type="entry name" value="VapC50_C"/>
</dbReference>